<dbReference type="Proteomes" id="UP000468531">
    <property type="component" value="Unassembled WGS sequence"/>
</dbReference>
<protein>
    <recommendedName>
        <fullName evidence="1">EAL domain-containing protein</fullName>
    </recommendedName>
</protein>
<sequence>MGLTAEPWFQRLTEGAELPAEVDVPGGLDCDLVQGFVFSPPIAADQAPLVAASIEREACPIQKKRNRL</sequence>
<dbReference type="AlphaFoldDB" id="A0A6P1BNZ7"/>
<keyword evidence="3" id="KW-1185">Reference proteome</keyword>
<dbReference type="InterPro" id="IPR035919">
    <property type="entry name" value="EAL_sf"/>
</dbReference>
<evidence type="ECO:0000313" key="2">
    <source>
        <dbReference type="EMBL" id="NEV00227.1"/>
    </source>
</evidence>
<organism evidence="2 3">
    <name type="scientific">Bradyrhizobium uaiense</name>
    <dbReference type="NCBI Taxonomy" id="2594946"/>
    <lineage>
        <taxon>Bacteria</taxon>
        <taxon>Pseudomonadati</taxon>
        <taxon>Pseudomonadota</taxon>
        <taxon>Alphaproteobacteria</taxon>
        <taxon>Hyphomicrobiales</taxon>
        <taxon>Nitrobacteraceae</taxon>
        <taxon>Bradyrhizobium</taxon>
    </lineage>
</organism>
<dbReference type="EMBL" id="VKHP01000167">
    <property type="protein sequence ID" value="NEV00227.1"/>
    <property type="molecule type" value="Genomic_DNA"/>
</dbReference>
<dbReference type="PROSITE" id="PS50883">
    <property type="entry name" value="EAL"/>
    <property type="match status" value="1"/>
</dbReference>
<reference evidence="2 3" key="1">
    <citation type="journal article" date="2020" name="Arch. Microbiol.">
        <title>Bradyrhizobium uaiense sp. nov., a new highly efficient cowpea symbiont.</title>
        <authorList>
            <person name="Cabral Michel D."/>
            <person name="Azarias Guimaraes A."/>
            <person name="Martins da Costa E."/>
            <person name="Soares de Carvalho T."/>
            <person name="Balsanelli E."/>
            <person name="Willems A."/>
            <person name="Maltempi de Souza E."/>
            <person name="de Souza Moreira F.M."/>
        </authorList>
    </citation>
    <scope>NUCLEOTIDE SEQUENCE [LARGE SCALE GENOMIC DNA]</scope>
    <source>
        <strain evidence="2 3">UFLA 03-164</strain>
    </source>
</reference>
<dbReference type="RefSeq" id="WP_163159798.1">
    <property type="nucleotide sequence ID" value="NZ_VKHP01000167.1"/>
</dbReference>
<gene>
    <name evidence="2" type="ORF">FNJ47_31535</name>
</gene>
<name>A0A6P1BNZ7_9BRAD</name>
<evidence type="ECO:0000313" key="3">
    <source>
        <dbReference type="Proteomes" id="UP000468531"/>
    </source>
</evidence>
<accession>A0A6P1BNZ7</accession>
<feature type="domain" description="EAL" evidence="1">
    <location>
        <begin position="1"/>
        <end position="55"/>
    </location>
</feature>
<dbReference type="SUPFAM" id="SSF141868">
    <property type="entry name" value="EAL domain-like"/>
    <property type="match status" value="1"/>
</dbReference>
<evidence type="ECO:0000259" key="1">
    <source>
        <dbReference type="PROSITE" id="PS50883"/>
    </source>
</evidence>
<dbReference type="InterPro" id="IPR001633">
    <property type="entry name" value="EAL_dom"/>
</dbReference>
<proteinExistence type="predicted"/>
<comment type="caution">
    <text evidence="2">The sequence shown here is derived from an EMBL/GenBank/DDBJ whole genome shotgun (WGS) entry which is preliminary data.</text>
</comment>